<evidence type="ECO:0000256" key="8">
    <source>
        <dbReference type="PROSITE-ProRule" id="PRU01360"/>
    </source>
</evidence>
<dbReference type="InterPro" id="IPR036942">
    <property type="entry name" value="Beta-barrel_TonB_sf"/>
</dbReference>
<evidence type="ECO:0000256" key="1">
    <source>
        <dbReference type="ARBA" id="ARBA00004571"/>
    </source>
</evidence>
<evidence type="ECO:0000259" key="12">
    <source>
        <dbReference type="Pfam" id="PF07715"/>
    </source>
</evidence>
<dbReference type="Gene3D" id="2.170.130.10">
    <property type="entry name" value="TonB-dependent receptor, plug domain"/>
    <property type="match status" value="1"/>
</dbReference>
<evidence type="ECO:0000256" key="6">
    <source>
        <dbReference type="ARBA" id="ARBA00023136"/>
    </source>
</evidence>
<feature type="compositionally biased region" description="Polar residues" evidence="10">
    <location>
        <begin position="17"/>
        <end position="34"/>
    </location>
</feature>
<keyword evidence="7 8" id="KW-0998">Cell outer membrane</keyword>
<keyword evidence="13" id="KW-0675">Receptor</keyword>
<organism evidence="13 14">
    <name type="scientific">Sphingomonas trueperi</name>
    <dbReference type="NCBI Taxonomy" id="53317"/>
    <lineage>
        <taxon>Bacteria</taxon>
        <taxon>Pseudomonadati</taxon>
        <taxon>Pseudomonadota</taxon>
        <taxon>Alphaproteobacteria</taxon>
        <taxon>Sphingomonadales</taxon>
        <taxon>Sphingomonadaceae</taxon>
        <taxon>Sphingomonas</taxon>
    </lineage>
</organism>
<keyword evidence="14" id="KW-1185">Reference proteome</keyword>
<dbReference type="SUPFAM" id="SSF56935">
    <property type="entry name" value="Porins"/>
    <property type="match status" value="1"/>
</dbReference>
<name>A0A7X5Y2N2_9SPHN</name>
<sequence>MTALSIALANPAFAQTDGPSGSAAPQAQGEAQNVSTDELIVTGSRILRNGFQSPTPLTVATQEDIRNTSPTNNIADFVNQLPALAGSTRPSNSRLAISSGLAGINALNLRGLGEIRTLVLLDGRRTVGSSVTGLVDVNTFPQALVKSVEIVTGGASAAYGSDAVAGVVNFILDKKFQGIKASADSGITGHGDGANYSFSLAGGTAFGSDGRGHVLLSGEWAHRDGIFQVDRDWNARGVVRITNPNYTNTNGQPQYLIRQPVGVANATPGGIILNSSGGVANRLRGIYFGNGGAAGQFQYGALTFPAVGGATAPSLTQGGDWQLNDQGRNIGLDTDDDRRGVFGRVSYDVGSGISLFAEASYNWQKTLFNAGPQLTTSTTLSAANPYLQTALANAVSAGLITPAERAAVTSVTIGTTAVDLPYRKNNSTRDVQRYAIGAEGEFQAFGRKAIWNVYGQYGETNAHEQLRDIMNTTRMANATDAVSAPAGNALGVAAGTIVCRSSLTAPTNGCVPLNRLGIGVTSQAAIDYVLGDPYRDQRLKQTVAGANLSLTPFATWAGDVSIAVGGEYRRESVSGYVPTDYQTGWSVGNFLPTFGSYNVKEAYLETVVPLGLGIEFNGAVRATDYSTSGYVTTWKVGASWQPIPDIRFRATRSRDIRAPNLSELFQSGTSRTNTLTDPASGRTTVTFREITTGNPNLRPEKADSVNIGVVLQPRFLRGFSASVDGFDIKLKDAIGQFFAQDIINRCYEGRTEFCAAYGPDPTGDRELFFRASPFNFARQWVRGIDVDASYRVELDRIFGGAPGAITLHGLATRYIHNITDSGVPNVVPIDVVGQLSGTSPPEWIYRFNASYETERFSVTGTVRGVSSGTYGNNYIVCNGDCPVGRASAVVSQFPTIDNNHISGAAYVDLNLTAKISQGERTRGEVFLNVTNLLDRDPILLPETGLAANSTYSDLLGRAFRVGIRFELR</sequence>
<keyword evidence="2 8" id="KW-0813">Transport</keyword>
<feature type="domain" description="TonB-dependent receptor plug" evidence="12">
    <location>
        <begin position="52"/>
        <end position="167"/>
    </location>
</feature>
<proteinExistence type="inferred from homology"/>
<evidence type="ECO:0000256" key="2">
    <source>
        <dbReference type="ARBA" id="ARBA00022448"/>
    </source>
</evidence>
<accession>A0A7X5Y2N2</accession>
<evidence type="ECO:0000259" key="11">
    <source>
        <dbReference type="Pfam" id="PF00593"/>
    </source>
</evidence>
<gene>
    <name evidence="13" type="ORF">GGR89_004331</name>
</gene>
<comment type="similarity">
    <text evidence="8 9">Belongs to the TonB-dependent receptor family.</text>
</comment>
<keyword evidence="5 9" id="KW-0798">TonB box</keyword>
<feature type="region of interest" description="Disordered" evidence="10">
    <location>
        <begin position="14"/>
        <end position="34"/>
    </location>
</feature>
<dbReference type="Pfam" id="PF00593">
    <property type="entry name" value="TonB_dep_Rec_b-barrel"/>
    <property type="match status" value="1"/>
</dbReference>
<evidence type="ECO:0000256" key="10">
    <source>
        <dbReference type="SAM" id="MobiDB-lite"/>
    </source>
</evidence>
<comment type="caution">
    <text evidence="13">The sequence shown here is derived from an EMBL/GenBank/DDBJ whole genome shotgun (WGS) entry which is preliminary data.</text>
</comment>
<dbReference type="GO" id="GO:0009279">
    <property type="term" value="C:cell outer membrane"/>
    <property type="evidence" value="ECO:0007669"/>
    <property type="project" value="UniProtKB-SubCell"/>
</dbReference>
<dbReference type="EMBL" id="JAATJB010000026">
    <property type="protein sequence ID" value="NJB99982.1"/>
    <property type="molecule type" value="Genomic_DNA"/>
</dbReference>
<evidence type="ECO:0000256" key="4">
    <source>
        <dbReference type="ARBA" id="ARBA00022692"/>
    </source>
</evidence>
<evidence type="ECO:0000256" key="5">
    <source>
        <dbReference type="ARBA" id="ARBA00023077"/>
    </source>
</evidence>
<comment type="subcellular location">
    <subcellularLocation>
        <location evidence="1 8">Cell outer membrane</location>
        <topology evidence="1 8">Multi-pass membrane protein</topology>
    </subcellularLocation>
</comment>
<dbReference type="InterPro" id="IPR000531">
    <property type="entry name" value="Beta-barrel_TonB"/>
</dbReference>
<dbReference type="InterPro" id="IPR037066">
    <property type="entry name" value="Plug_dom_sf"/>
</dbReference>
<dbReference type="PANTHER" id="PTHR47234:SF3">
    <property type="entry name" value="SECRETIN_TONB SHORT N-TERMINAL DOMAIN-CONTAINING PROTEIN"/>
    <property type="match status" value="1"/>
</dbReference>
<dbReference type="InterPro" id="IPR039426">
    <property type="entry name" value="TonB-dep_rcpt-like"/>
</dbReference>
<evidence type="ECO:0000313" key="14">
    <source>
        <dbReference type="Proteomes" id="UP000531251"/>
    </source>
</evidence>
<keyword evidence="4 8" id="KW-0812">Transmembrane</keyword>
<evidence type="ECO:0000256" key="3">
    <source>
        <dbReference type="ARBA" id="ARBA00022452"/>
    </source>
</evidence>
<keyword evidence="3 8" id="KW-1134">Transmembrane beta strand</keyword>
<keyword evidence="6 8" id="KW-0472">Membrane</keyword>
<reference evidence="13 14" key="1">
    <citation type="submission" date="2020-03" db="EMBL/GenBank/DDBJ databases">
        <title>Genomic Encyclopedia of Type Strains, Phase IV (KMG-IV): sequencing the most valuable type-strain genomes for metagenomic binning, comparative biology and taxonomic classification.</title>
        <authorList>
            <person name="Goeker M."/>
        </authorList>
    </citation>
    <scope>NUCLEOTIDE SEQUENCE [LARGE SCALE GENOMIC DNA]</scope>
    <source>
        <strain evidence="13 14">DSM 7225</strain>
    </source>
</reference>
<dbReference type="AlphaFoldDB" id="A0A7X5Y2N2"/>
<feature type="domain" description="TonB-dependent receptor-like beta-barrel" evidence="11">
    <location>
        <begin position="421"/>
        <end position="932"/>
    </location>
</feature>
<evidence type="ECO:0000256" key="7">
    <source>
        <dbReference type="ARBA" id="ARBA00023237"/>
    </source>
</evidence>
<evidence type="ECO:0000313" key="13">
    <source>
        <dbReference type="EMBL" id="NJB99982.1"/>
    </source>
</evidence>
<dbReference type="Proteomes" id="UP000531251">
    <property type="component" value="Unassembled WGS sequence"/>
</dbReference>
<dbReference type="PANTHER" id="PTHR47234">
    <property type="match status" value="1"/>
</dbReference>
<dbReference type="InterPro" id="IPR012910">
    <property type="entry name" value="Plug_dom"/>
</dbReference>
<dbReference type="Pfam" id="PF07715">
    <property type="entry name" value="Plug"/>
    <property type="match status" value="1"/>
</dbReference>
<dbReference type="Gene3D" id="2.40.170.20">
    <property type="entry name" value="TonB-dependent receptor, beta-barrel domain"/>
    <property type="match status" value="1"/>
</dbReference>
<protein>
    <submittedName>
        <fullName evidence="13">Outer membrane receptor protein involved in Fe transport</fullName>
    </submittedName>
</protein>
<dbReference type="PROSITE" id="PS52016">
    <property type="entry name" value="TONB_DEPENDENT_REC_3"/>
    <property type="match status" value="1"/>
</dbReference>
<evidence type="ECO:0000256" key="9">
    <source>
        <dbReference type="RuleBase" id="RU003357"/>
    </source>
</evidence>